<organism evidence="1 2">
    <name type="scientific">Saccharothrix mutabilis subsp. mutabilis</name>
    <dbReference type="NCBI Taxonomy" id="66855"/>
    <lineage>
        <taxon>Bacteria</taxon>
        <taxon>Bacillati</taxon>
        <taxon>Actinomycetota</taxon>
        <taxon>Actinomycetes</taxon>
        <taxon>Pseudonocardiales</taxon>
        <taxon>Pseudonocardiaceae</taxon>
        <taxon>Saccharothrix</taxon>
    </lineage>
</organism>
<proteinExistence type="predicted"/>
<dbReference type="RefSeq" id="WP_343933118.1">
    <property type="nucleotide sequence ID" value="NZ_BAAABU010000003.1"/>
</dbReference>
<accession>A0ABP3CZV7</accession>
<gene>
    <name evidence="1" type="ORF">GCM10010492_17020</name>
</gene>
<dbReference type="Proteomes" id="UP001500416">
    <property type="component" value="Unassembled WGS sequence"/>
</dbReference>
<evidence type="ECO:0000313" key="1">
    <source>
        <dbReference type="EMBL" id="GAA0219596.1"/>
    </source>
</evidence>
<protein>
    <submittedName>
        <fullName evidence="1">Uncharacterized protein</fullName>
    </submittedName>
</protein>
<dbReference type="EMBL" id="BAAABU010000003">
    <property type="protein sequence ID" value="GAA0219596.1"/>
    <property type="molecule type" value="Genomic_DNA"/>
</dbReference>
<name>A0ABP3CZV7_9PSEU</name>
<keyword evidence="2" id="KW-1185">Reference proteome</keyword>
<reference evidence="2" key="1">
    <citation type="journal article" date="2019" name="Int. J. Syst. Evol. Microbiol.">
        <title>The Global Catalogue of Microorganisms (GCM) 10K type strain sequencing project: providing services to taxonomists for standard genome sequencing and annotation.</title>
        <authorList>
            <consortium name="The Broad Institute Genomics Platform"/>
            <consortium name="The Broad Institute Genome Sequencing Center for Infectious Disease"/>
            <person name="Wu L."/>
            <person name="Ma J."/>
        </authorList>
    </citation>
    <scope>NUCLEOTIDE SEQUENCE [LARGE SCALE GENOMIC DNA]</scope>
    <source>
        <strain evidence="2">JCM 3380</strain>
    </source>
</reference>
<evidence type="ECO:0000313" key="2">
    <source>
        <dbReference type="Proteomes" id="UP001500416"/>
    </source>
</evidence>
<comment type="caution">
    <text evidence="1">The sequence shown here is derived from an EMBL/GenBank/DDBJ whole genome shotgun (WGS) entry which is preliminary data.</text>
</comment>
<sequence length="164" mass="18582">MDGFLGIYLRDQLALGVGWRELARRARRNNRGTPLGEALAEVAEQIAQDVEVFRSIMGRLGVRTDPVRTALATAGERLGRFKRNGRLVGYSPLSRFVELEALTMGIDRKKQLWHTLGDLADLRTRLPDVDFDELAARAERQRRRLEPFRRRVGSEVFTGGPPRA</sequence>